<feature type="region of interest" description="C" evidence="5">
    <location>
        <begin position="536"/>
        <end position="609"/>
    </location>
</feature>
<dbReference type="SUPFAM" id="SSF54211">
    <property type="entry name" value="Ribosomal protein S5 domain 2-like"/>
    <property type="match status" value="1"/>
</dbReference>
<dbReference type="Proteomes" id="UP000295023">
    <property type="component" value="Unassembled WGS sequence"/>
</dbReference>
<feature type="binding site" evidence="6">
    <location>
        <position position="39"/>
    </location>
    <ligand>
        <name>ATP</name>
        <dbReference type="ChEBI" id="CHEBI:30616"/>
    </ligand>
</feature>
<dbReference type="PIRSF" id="PIRSF002583">
    <property type="entry name" value="Hsp90"/>
    <property type="match status" value="1"/>
</dbReference>
<feature type="binding site" evidence="6">
    <location>
        <position position="326"/>
    </location>
    <ligand>
        <name>ATP</name>
        <dbReference type="ChEBI" id="CHEBI:30616"/>
    </ligand>
</feature>
<comment type="similarity">
    <text evidence="1 5">Belongs to the heat shock protein 90 family.</text>
</comment>
<dbReference type="Pfam" id="PF13589">
    <property type="entry name" value="HATPase_c_3"/>
    <property type="match status" value="1"/>
</dbReference>
<feature type="binding site" evidence="6">
    <location>
        <begin position="100"/>
        <end position="101"/>
    </location>
    <ligand>
        <name>ATP</name>
        <dbReference type="ChEBI" id="CHEBI:30616"/>
    </ligand>
</feature>
<dbReference type="InterPro" id="IPR020575">
    <property type="entry name" value="Hsp90_N"/>
</dbReference>
<reference evidence="7 8" key="1">
    <citation type="submission" date="2019-03" db="EMBL/GenBank/DDBJ databases">
        <title>Paracraurococcus aquatilis NE82 genome sequence.</title>
        <authorList>
            <person name="Zhao Y."/>
            <person name="Du Z."/>
        </authorList>
    </citation>
    <scope>NUCLEOTIDE SEQUENCE [LARGE SCALE GENOMIC DNA]</scope>
    <source>
        <strain evidence="7 8">NE82</strain>
    </source>
</reference>
<dbReference type="GO" id="GO:0016887">
    <property type="term" value="F:ATP hydrolysis activity"/>
    <property type="evidence" value="ECO:0007669"/>
    <property type="project" value="InterPro"/>
</dbReference>
<dbReference type="NCBIfam" id="NF003555">
    <property type="entry name" value="PRK05218.1"/>
    <property type="match status" value="1"/>
</dbReference>
<dbReference type="GO" id="GO:0140662">
    <property type="term" value="F:ATP-dependent protein folding chaperone"/>
    <property type="evidence" value="ECO:0007669"/>
    <property type="project" value="InterPro"/>
</dbReference>
<evidence type="ECO:0000313" key="8">
    <source>
        <dbReference type="Proteomes" id="UP000295023"/>
    </source>
</evidence>
<keyword evidence="2 5" id="KW-0547">Nucleotide-binding</keyword>
<name>A0A4R4DRM3_9PROT</name>
<keyword evidence="5" id="KW-0963">Cytoplasm</keyword>
<organism evidence="7 8">
    <name type="scientific">Roseicella aquatilis</name>
    <dbReference type="NCBI Taxonomy" id="2527868"/>
    <lineage>
        <taxon>Bacteria</taxon>
        <taxon>Pseudomonadati</taxon>
        <taxon>Pseudomonadota</taxon>
        <taxon>Alphaproteobacteria</taxon>
        <taxon>Acetobacterales</taxon>
        <taxon>Roseomonadaceae</taxon>
        <taxon>Roseicella</taxon>
    </lineage>
</organism>
<feature type="binding site" evidence="6">
    <location>
        <position position="35"/>
    </location>
    <ligand>
        <name>ATP</name>
        <dbReference type="ChEBI" id="CHEBI:30616"/>
    </ligand>
</feature>
<comment type="caution">
    <text evidence="5">Lacks conserved residue(s) required for the propagation of feature annotation.</text>
</comment>
<keyword evidence="8" id="KW-1185">Reference proteome</keyword>
<protein>
    <recommendedName>
        <fullName evidence="5">Chaperone protein HtpG</fullName>
    </recommendedName>
    <alternativeName>
        <fullName evidence="5">Heat shock protein HtpG</fullName>
    </alternativeName>
    <alternativeName>
        <fullName evidence="5">High temperature protein G</fullName>
    </alternativeName>
</protein>
<dbReference type="SUPFAM" id="SSF110942">
    <property type="entry name" value="HSP90 C-terminal domain"/>
    <property type="match status" value="1"/>
</dbReference>
<comment type="subunit">
    <text evidence="5">Homodimer.</text>
</comment>
<accession>A0A4R4DRM3</accession>
<comment type="subcellular location">
    <subcellularLocation>
        <location evidence="5">Cytoplasm</location>
    </subcellularLocation>
</comment>
<evidence type="ECO:0000256" key="2">
    <source>
        <dbReference type="ARBA" id="ARBA00022741"/>
    </source>
</evidence>
<dbReference type="GO" id="GO:0005737">
    <property type="term" value="C:cytoplasm"/>
    <property type="evidence" value="ECO:0007669"/>
    <property type="project" value="UniProtKB-SubCell"/>
</dbReference>
<dbReference type="Pfam" id="PF00183">
    <property type="entry name" value="HSP90"/>
    <property type="match status" value="1"/>
</dbReference>
<dbReference type="AlphaFoldDB" id="A0A4R4DRM3"/>
<dbReference type="GO" id="GO:0051082">
    <property type="term" value="F:unfolded protein binding"/>
    <property type="evidence" value="ECO:0007669"/>
    <property type="project" value="UniProtKB-UniRule"/>
</dbReference>
<comment type="caution">
    <text evidence="7">The sequence shown here is derived from an EMBL/GenBank/DDBJ whole genome shotgun (WGS) entry which is preliminary data.</text>
</comment>
<dbReference type="Gene3D" id="3.30.230.80">
    <property type="match status" value="1"/>
</dbReference>
<dbReference type="InterPro" id="IPR037196">
    <property type="entry name" value="HSP90_C"/>
</dbReference>
<comment type="function">
    <text evidence="5">Molecular chaperone. Has ATPase activity.</text>
</comment>
<keyword evidence="5" id="KW-0346">Stress response</keyword>
<dbReference type="Gene3D" id="3.30.565.10">
    <property type="entry name" value="Histidine kinase-like ATPase, C-terminal domain"/>
    <property type="match status" value="1"/>
</dbReference>
<keyword evidence="3 5" id="KW-0067">ATP-binding</keyword>
<evidence type="ECO:0000256" key="3">
    <source>
        <dbReference type="ARBA" id="ARBA00022840"/>
    </source>
</evidence>
<dbReference type="Gene3D" id="1.20.120.790">
    <property type="entry name" value="Heat shock protein 90, C-terminal domain"/>
    <property type="match status" value="1"/>
</dbReference>
<dbReference type="PRINTS" id="PR00775">
    <property type="entry name" value="HEATSHOCK90"/>
</dbReference>
<dbReference type="RefSeq" id="WP_132287113.1">
    <property type="nucleotide sequence ID" value="NZ_SKBM01000006.1"/>
</dbReference>
<dbReference type="InterPro" id="IPR001404">
    <property type="entry name" value="Hsp90_fam"/>
</dbReference>
<dbReference type="PANTHER" id="PTHR11528">
    <property type="entry name" value="HEAT SHOCK PROTEIN 90 FAMILY MEMBER"/>
    <property type="match status" value="1"/>
</dbReference>
<dbReference type="GO" id="GO:0005524">
    <property type="term" value="F:ATP binding"/>
    <property type="evidence" value="ECO:0007669"/>
    <property type="project" value="UniProtKB-UniRule"/>
</dbReference>
<gene>
    <name evidence="5 7" type="primary">htpG</name>
    <name evidence="7" type="ORF">EXY23_08720</name>
</gene>
<evidence type="ECO:0000256" key="6">
    <source>
        <dbReference type="PIRSR" id="PIRSR002583-1"/>
    </source>
</evidence>
<dbReference type="SUPFAM" id="SSF55874">
    <property type="entry name" value="ATPase domain of HSP90 chaperone/DNA topoisomerase II/histidine kinase"/>
    <property type="match status" value="1"/>
</dbReference>
<dbReference type="EMBL" id="SKBM01000006">
    <property type="protein sequence ID" value="TCZ64042.1"/>
    <property type="molecule type" value="Genomic_DNA"/>
</dbReference>
<proteinExistence type="inferred from homology"/>
<evidence type="ECO:0000256" key="5">
    <source>
        <dbReference type="HAMAP-Rule" id="MF_00505"/>
    </source>
</evidence>
<feature type="binding site" evidence="6">
    <location>
        <position position="80"/>
    </location>
    <ligand>
        <name>ATP</name>
        <dbReference type="ChEBI" id="CHEBI:30616"/>
    </ligand>
</feature>
<keyword evidence="4 5" id="KW-0143">Chaperone</keyword>
<feature type="binding site" evidence="6">
    <location>
        <position position="85"/>
    </location>
    <ligand>
        <name>ATP</name>
        <dbReference type="ChEBI" id="CHEBI:30616"/>
    </ligand>
</feature>
<sequence>MSEALERHEFGAEVGRLLDLVVHALYSEREIFLRELVANAADAVDRRRFEALTNPALGLPAEARLRILPDKAARTLTIADAGIGMSKTELGQHLGTIARSGTLAFARSLAEAPATDKPSLIGQFGVGFYSAFMVADRVEVTSRRAGTEEAWTWASEGRGDYTLAPAARAEAGTDIVLHMKADAEEFLEPFRLQSIIRKWADHITIPIVVVRDGKEEPANEGTALWRKPKSEVTEEQYADFYRHVAHAFDTPWATLHWRAEGTLDYAALLFIPGMKPFQPVEGERESRVRLHVRRMFITEEAGLLPPWLRFVAGVVDTEDLPLNVSREMLQATPVLARIRKAVTNRVLSELKSRAREAEDYAKVWENFGPVLKEGVWEDAEHRQEVAALLRFRSSAVEGWTSLVDYLARMKEGQQAIYVLVGDDAAALARSPQLEGFRARGVEVLLLSDGIDAFWPERLASFEGRPIRSITQGTVDLSKVAGGEPAGEATDVALLLPLLKDALKEDVSEVRATDRLVDSAAVLAAPEHGPDLQMQRLLRRAGRGVGGGLPVLEINPRHPFIRKLAEGAKDDPALAEKAGLLLDLARVQDGDTPRDPAGFARQVAAALGAA</sequence>
<dbReference type="InterPro" id="IPR020568">
    <property type="entry name" value="Ribosomal_Su5_D2-typ_SF"/>
</dbReference>
<evidence type="ECO:0000256" key="4">
    <source>
        <dbReference type="ARBA" id="ARBA00023186"/>
    </source>
</evidence>
<dbReference type="InterPro" id="IPR036890">
    <property type="entry name" value="HATPase_C_sf"/>
</dbReference>
<evidence type="ECO:0000256" key="1">
    <source>
        <dbReference type="ARBA" id="ARBA00008239"/>
    </source>
</evidence>
<dbReference type="Gene3D" id="3.40.50.11260">
    <property type="match status" value="1"/>
</dbReference>
<dbReference type="CDD" id="cd16927">
    <property type="entry name" value="HATPase_Hsp90-like"/>
    <property type="match status" value="1"/>
</dbReference>
<feature type="binding site" evidence="6">
    <location>
        <position position="173"/>
    </location>
    <ligand>
        <name>ATP</name>
        <dbReference type="ChEBI" id="CHEBI:30616"/>
    </ligand>
</feature>
<feature type="binding site" evidence="6">
    <location>
        <begin position="123"/>
        <end position="128"/>
    </location>
    <ligand>
        <name>ATP</name>
        <dbReference type="ChEBI" id="CHEBI:30616"/>
    </ligand>
</feature>
<evidence type="ECO:0000313" key="7">
    <source>
        <dbReference type="EMBL" id="TCZ64042.1"/>
    </source>
</evidence>
<dbReference type="OrthoDB" id="9802640at2"/>
<dbReference type="HAMAP" id="MF_00505">
    <property type="entry name" value="HSP90"/>
    <property type="match status" value="1"/>
</dbReference>
<feature type="region of interest" description="A; substrate-binding" evidence="5">
    <location>
        <begin position="1"/>
        <end position="326"/>
    </location>
</feature>